<gene>
    <name evidence="1" type="ORF">P10VF_134</name>
</gene>
<name>A0A076YKN3_9CAUD</name>
<dbReference type="OrthoDB" id="40950at10239"/>
<dbReference type="EMBL" id="KM199770">
    <property type="protein sequence ID" value="AIK68347.1"/>
    <property type="molecule type" value="Genomic_DNA"/>
</dbReference>
<evidence type="ECO:0000313" key="2">
    <source>
        <dbReference type="Proteomes" id="UP000204140"/>
    </source>
</evidence>
<keyword evidence="2" id="KW-1185">Reference proteome</keyword>
<proteinExistence type="predicted"/>
<dbReference type="Proteomes" id="UP000204140">
    <property type="component" value="Segment"/>
</dbReference>
<organism evidence="1 2">
    <name type="scientific">Rhizobium phage vB_RleM_P10VF</name>
    <dbReference type="NCBI Taxonomy" id="1527770"/>
    <lineage>
        <taxon>Viruses</taxon>
        <taxon>Duplodnaviria</taxon>
        <taxon>Heunggongvirae</taxon>
        <taxon>Uroviricota</taxon>
        <taxon>Caudoviricetes</taxon>
        <taxon>Pootjesviridae</taxon>
        <taxon>Innesvirus</taxon>
        <taxon>Innesvirus P10VF</taxon>
    </lineage>
</organism>
<dbReference type="KEGG" id="vg:22109683"/>
<dbReference type="RefSeq" id="YP_009099873.1">
    <property type="nucleotide sequence ID" value="NC_025429.1"/>
</dbReference>
<accession>A0A076YKN3</accession>
<sequence>MSLYIEKAESLCSGLSKKIETFLRSKIKFASDFDSDQAHVMEISGSYWQLIAFVYPEDWPSKLYRVDVLYRDSAFHGPVNFKATLSEVSEL</sequence>
<evidence type="ECO:0000313" key="1">
    <source>
        <dbReference type="EMBL" id="AIK68347.1"/>
    </source>
</evidence>
<reference evidence="1 2" key="1">
    <citation type="submission" date="2014-07" db="EMBL/GenBank/DDBJ databases">
        <title>Isolation and characterization of Rhizobium leguminosarum phages from western Canadian soils and complete genome sequences of rhizobiophages vB_RleS_L338C and vB_RleM_P10VF.</title>
        <authorList>
            <person name="Restrepo-Cordoba M."/>
            <person name="Halmillawewa A.P."/>
            <person name="Perry B."/>
            <person name="Hynes M.F."/>
            <person name="Yost C.K."/>
        </authorList>
    </citation>
    <scope>NUCLEOTIDE SEQUENCE [LARGE SCALE GENOMIC DNA]</scope>
</reference>
<dbReference type="GeneID" id="22109683"/>
<protein>
    <submittedName>
        <fullName evidence="1">Uncharacterized protein</fullName>
    </submittedName>
</protein>